<evidence type="ECO:0000259" key="4">
    <source>
        <dbReference type="Pfam" id="PF20789"/>
    </source>
</evidence>
<gene>
    <name evidence="5" type="ORF">U5822_15745</name>
</gene>
<dbReference type="RefSeq" id="WP_322856561.1">
    <property type="nucleotide sequence ID" value="NZ_JAYDCJ010000003.1"/>
</dbReference>
<dbReference type="InterPro" id="IPR029069">
    <property type="entry name" value="HotDog_dom_sf"/>
</dbReference>
<dbReference type="Pfam" id="PF20789">
    <property type="entry name" value="4HBT_3C"/>
    <property type="match status" value="1"/>
</dbReference>
<sequence>MFGGITGAVLCQAAGEGVDPDKTLRHFQVEFVRPALAGQSYTVSVEEISNGKTLTSREIRLIQEDKIRVTARADFVRPIESDVRIDTFTAPDLAPKEQGTQMTEVGLPDFVSHFDNYVTTAGVPFQGGKVPELGGWMRFKDAPQQIKDPHLVALIDSWPPTASPYYVGFKPVSTVSWSMHFTEHASTVQPGDHLGYLAKVHFGADGVSSSSADIWTPDGRLVAKSLQTNLIFA</sequence>
<feature type="domain" description="Acyl-CoA thioesterase-like N-terminal HotDog" evidence="3">
    <location>
        <begin position="2"/>
        <end position="75"/>
    </location>
</feature>
<comment type="caution">
    <text evidence="5">The sequence shown here is derived from an EMBL/GenBank/DDBJ whole genome shotgun (WGS) entry which is preliminary data.</text>
</comment>
<evidence type="ECO:0000313" key="5">
    <source>
        <dbReference type="EMBL" id="MEA1082128.1"/>
    </source>
</evidence>
<dbReference type="InterPro" id="IPR049449">
    <property type="entry name" value="TesB_ACOT8-like_N"/>
</dbReference>
<reference evidence="5 6" key="1">
    <citation type="submission" date="2023-12" db="EMBL/GenBank/DDBJ databases">
        <title>Marinobacter qingdaonensis sp. nov., isolated from the intertidal sediment of Qingdao, PR China.</title>
        <authorList>
            <person name="Li Y."/>
        </authorList>
    </citation>
    <scope>NUCLEOTIDE SEQUENCE [LARGE SCALE GENOMIC DNA]</scope>
    <source>
        <strain evidence="5 6">ASW11-75</strain>
    </source>
</reference>
<evidence type="ECO:0000259" key="3">
    <source>
        <dbReference type="Pfam" id="PF13622"/>
    </source>
</evidence>
<accession>A0ABU5P234</accession>
<dbReference type="Pfam" id="PF13622">
    <property type="entry name" value="4HBT_3"/>
    <property type="match status" value="1"/>
</dbReference>
<dbReference type="PANTHER" id="PTHR11066:SF34">
    <property type="entry name" value="ACYL-COENZYME A THIOESTERASE 8"/>
    <property type="match status" value="1"/>
</dbReference>
<protein>
    <submittedName>
        <fullName evidence="5">Thioesterase family protein</fullName>
    </submittedName>
</protein>
<proteinExistence type="inferred from homology"/>
<evidence type="ECO:0000256" key="1">
    <source>
        <dbReference type="ARBA" id="ARBA00006538"/>
    </source>
</evidence>
<dbReference type="InterPro" id="IPR049450">
    <property type="entry name" value="ACOT8-like_C"/>
</dbReference>
<dbReference type="SUPFAM" id="SSF54637">
    <property type="entry name" value="Thioesterase/thiol ester dehydrase-isomerase"/>
    <property type="match status" value="2"/>
</dbReference>
<dbReference type="InterPro" id="IPR042171">
    <property type="entry name" value="Acyl-CoA_hotdog"/>
</dbReference>
<dbReference type="EMBL" id="JAYDCJ010000003">
    <property type="protein sequence ID" value="MEA1082128.1"/>
    <property type="molecule type" value="Genomic_DNA"/>
</dbReference>
<keyword evidence="2" id="KW-0378">Hydrolase</keyword>
<feature type="domain" description="Acyl-CoA thioesterase-like C-terminal" evidence="4">
    <location>
        <begin position="99"/>
        <end position="231"/>
    </location>
</feature>
<comment type="similarity">
    <text evidence="1">Belongs to the C/M/P thioester hydrolase family.</text>
</comment>
<evidence type="ECO:0000313" key="6">
    <source>
        <dbReference type="Proteomes" id="UP001305746"/>
    </source>
</evidence>
<name>A0ABU5P234_9GAMM</name>
<keyword evidence="6" id="KW-1185">Reference proteome</keyword>
<dbReference type="PANTHER" id="PTHR11066">
    <property type="entry name" value="ACYL-COA THIOESTERASE"/>
    <property type="match status" value="1"/>
</dbReference>
<evidence type="ECO:0000256" key="2">
    <source>
        <dbReference type="ARBA" id="ARBA00022801"/>
    </source>
</evidence>
<organism evidence="5 6">
    <name type="scientific">Marinobacter qingdaonensis</name>
    <dbReference type="NCBI Taxonomy" id="3108486"/>
    <lineage>
        <taxon>Bacteria</taxon>
        <taxon>Pseudomonadati</taxon>
        <taxon>Pseudomonadota</taxon>
        <taxon>Gammaproteobacteria</taxon>
        <taxon>Pseudomonadales</taxon>
        <taxon>Marinobacteraceae</taxon>
        <taxon>Marinobacter</taxon>
    </lineage>
</organism>
<dbReference type="InterPro" id="IPR003703">
    <property type="entry name" value="Acyl_CoA_thio"/>
</dbReference>
<dbReference type="Gene3D" id="2.40.160.210">
    <property type="entry name" value="Acyl-CoA thioesterase, double hotdog domain"/>
    <property type="match status" value="1"/>
</dbReference>
<dbReference type="Proteomes" id="UP001305746">
    <property type="component" value="Unassembled WGS sequence"/>
</dbReference>